<sequence length="135" mass="15022">MPDDQDVQPTPAHLEALLDTMPSGRGDPACQSYFLWCLAAVLARLSSQAFFGTHNDGPFALRRYAAALGNAAIRLQDDQQSPWRAGYVKQLLSKYCTDELTKKQMYPDLAAAARRNDGFRSILATVWPPNWGHLL</sequence>
<keyword evidence="3" id="KW-1185">Reference proteome</keyword>
<name>A0A5M8AXQ8_9BURK</name>
<dbReference type="GO" id="GO:0004842">
    <property type="term" value="F:ubiquitin-protein transferase activity"/>
    <property type="evidence" value="ECO:0007669"/>
    <property type="project" value="InterPro"/>
</dbReference>
<evidence type="ECO:0000259" key="1">
    <source>
        <dbReference type="Pfam" id="PF13979"/>
    </source>
</evidence>
<dbReference type="RefSeq" id="WP_150082716.1">
    <property type="nucleotide sequence ID" value="NZ_VWRN01000025.1"/>
</dbReference>
<dbReference type="GO" id="GO:0016567">
    <property type="term" value="P:protein ubiquitination"/>
    <property type="evidence" value="ECO:0007669"/>
    <property type="project" value="InterPro"/>
</dbReference>
<feature type="domain" description="E3 ubiquitin-protein ligase SopA-like catalytic" evidence="1">
    <location>
        <begin position="10"/>
        <end position="77"/>
    </location>
</feature>
<protein>
    <recommendedName>
        <fullName evidence="1">E3 ubiquitin-protein ligase SopA-like catalytic domain-containing protein</fullName>
    </recommendedName>
</protein>
<gene>
    <name evidence="2" type="ORF">F1599_08090</name>
</gene>
<proteinExistence type="predicted"/>
<dbReference type="InterPro" id="IPR038270">
    <property type="entry name" value="SopA-like_catalytic_sf"/>
</dbReference>
<organism evidence="2 3">
    <name type="scientific">Cupriavidus cauae</name>
    <dbReference type="NCBI Taxonomy" id="2608999"/>
    <lineage>
        <taxon>Bacteria</taxon>
        <taxon>Pseudomonadati</taxon>
        <taxon>Pseudomonadota</taxon>
        <taxon>Betaproteobacteria</taxon>
        <taxon>Burkholderiales</taxon>
        <taxon>Burkholderiaceae</taxon>
        <taxon>Cupriavidus</taxon>
    </lineage>
</organism>
<dbReference type="AlphaFoldDB" id="A0A5M8AXQ8"/>
<dbReference type="EMBL" id="VWRN01000025">
    <property type="protein sequence ID" value="KAA6126975.1"/>
    <property type="molecule type" value="Genomic_DNA"/>
</dbReference>
<dbReference type="Pfam" id="PF13979">
    <property type="entry name" value="SopA_C"/>
    <property type="match status" value="1"/>
</dbReference>
<accession>A0A5M8AXQ8</accession>
<dbReference type="Proteomes" id="UP000324324">
    <property type="component" value="Unassembled WGS sequence"/>
</dbReference>
<reference evidence="2 3" key="1">
    <citation type="submission" date="2019-09" db="EMBL/GenBank/DDBJ databases">
        <title>Isolation of a novel species in the genus Cupriavidus from patients with sepsis using whole genome sequencing.</title>
        <authorList>
            <person name="Kweon O.J."/>
            <person name="Lee M.-K."/>
        </authorList>
    </citation>
    <scope>NUCLEOTIDE SEQUENCE [LARGE SCALE GENOMIC DNA]</scope>
    <source>
        <strain evidence="2 3">MKL-01</strain>
    </source>
</reference>
<dbReference type="Gene3D" id="1.10.4140.10">
    <property type="entry name" value="effector protein (NleL)"/>
    <property type="match status" value="1"/>
</dbReference>
<dbReference type="InterPro" id="IPR025725">
    <property type="entry name" value="SopA-like_cat"/>
</dbReference>
<evidence type="ECO:0000313" key="2">
    <source>
        <dbReference type="EMBL" id="KAA6126975.1"/>
    </source>
</evidence>
<evidence type="ECO:0000313" key="3">
    <source>
        <dbReference type="Proteomes" id="UP000324324"/>
    </source>
</evidence>
<comment type="caution">
    <text evidence="2">The sequence shown here is derived from an EMBL/GenBank/DDBJ whole genome shotgun (WGS) entry which is preliminary data.</text>
</comment>